<dbReference type="PANTHER" id="PTHR33112">
    <property type="entry name" value="DOMAIN PROTEIN, PUTATIVE-RELATED"/>
    <property type="match status" value="1"/>
</dbReference>
<name>A0A2J6QTV5_HYAVF</name>
<keyword evidence="3" id="KW-1185">Reference proteome</keyword>
<accession>A0A2J6QTV5</accession>
<sequence>MEIAPFLSSHLEVLSNNTSSAESWKHATSWMKECLQEHILCNQPMPGIYWWPTRLLYIQNLNDNPDIKLIETKDTTPSGSYITLSHRWGTAEFIKLTKENLSELRGGFSLTDLPQTFRDAVVITLRLGISYLWIDSLCIIQDSVDDWTKEASQMSDVYHHALCNIAATGAQDNSCGLFANTDMGVIQPWKLPLYDQKVGQVKSFCIVDPSFWEYRVMGAPLMKRAWVVQEQLLARRVLHFCQDQLYWECREKSACEVFPKQMPPCIMSGGRFKDIAPKKEVIYRFPDLKGLENRWESRDKVWHRIIHHYSSAELTRKSDKEAALNGIVKMLEGVFNDTCVAGMWRKALPFQLLWEIDKLSAEPSEMYRAPSWSWLSIDGVVMTYCSTSLDFPSVEIDAIEITRAGDSRISPITAGIMKLTGALRYVTWKDRHHPLPVLLKFEDLKGSELLGWMDKIAFRSDQSAWIIQISIYLDDGNLRGQGLLLRRNIDGTFCRIGCFESKGQDTVFLMSQERQDIILNANSSERNRVLSSLSASNPKCEEQFLEIKAQVEEFRPLETPPPKEQSIIIV</sequence>
<dbReference type="Pfam" id="PF06985">
    <property type="entry name" value="HET"/>
    <property type="match status" value="1"/>
</dbReference>
<dbReference type="InterPro" id="IPR010730">
    <property type="entry name" value="HET"/>
</dbReference>
<dbReference type="AlphaFoldDB" id="A0A2J6QTV5"/>
<evidence type="ECO:0000313" key="3">
    <source>
        <dbReference type="Proteomes" id="UP000235786"/>
    </source>
</evidence>
<gene>
    <name evidence="2" type="ORF">L207DRAFT_574082</name>
</gene>
<organism evidence="2 3">
    <name type="scientific">Hyaloscypha variabilis (strain UAMH 11265 / GT02V1 / F)</name>
    <name type="common">Meliniomyces variabilis</name>
    <dbReference type="NCBI Taxonomy" id="1149755"/>
    <lineage>
        <taxon>Eukaryota</taxon>
        <taxon>Fungi</taxon>
        <taxon>Dikarya</taxon>
        <taxon>Ascomycota</taxon>
        <taxon>Pezizomycotina</taxon>
        <taxon>Leotiomycetes</taxon>
        <taxon>Helotiales</taxon>
        <taxon>Hyaloscyphaceae</taxon>
        <taxon>Hyaloscypha</taxon>
        <taxon>Hyaloscypha variabilis</taxon>
    </lineage>
</organism>
<dbReference type="STRING" id="1149755.A0A2J6QTV5"/>
<proteinExistence type="predicted"/>
<evidence type="ECO:0000313" key="2">
    <source>
        <dbReference type="EMBL" id="PMD29698.1"/>
    </source>
</evidence>
<protein>
    <submittedName>
        <fullName evidence="2">HET-domain-containing protein</fullName>
    </submittedName>
</protein>
<dbReference type="EMBL" id="KZ613972">
    <property type="protein sequence ID" value="PMD29698.1"/>
    <property type="molecule type" value="Genomic_DNA"/>
</dbReference>
<dbReference type="OrthoDB" id="5125733at2759"/>
<evidence type="ECO:0000259" key="1">
    <source>
        <dbReference type="Pfam" id="PF06985"/>
    </source>
</evidence>
<reference evidence="2 3" key="1">
    <citation type="submission" date="2016-04" db="EMBL/GenBank/DDBJ databases">
        <title>A degradative enzymes factory behind the ericoid mycorrhizal symbiosis.</title>
        <authorList>
            <consortium name="DOE Joint Genome Institute"/>
            <person name="Martino E."/>
            <person name="Morin E."/>
            <person name="Grelet G."/>
            <person name="Kuo A."/>
            <person name="Kohler A."/>
            <person name="Daghino S."/>
            <person name="Barry K."/>
            <person name="Choi C."/>
            <person name="Cichocki N."/>
            <person name="Clum A."/>
            <person name="Copeland A."/>
            <person name="Hainaut M."/>
            <person name="Haridas S."/>
            <person name="Labutti K."/>
            <person name="Lindquist E."/>
            <person name="Lipzen A."/>
            <person name="Khouja H.-R."/>
            <person name="Murat C."/>
            <person name="Ohm R."/>
            <person name="Olson A."/>
            <person name="Spatafora J."/>
            <person name="Veneault-Fourrey C."/>
            <person name="Henrissat B."/>
            <person name="Grigoriev I."/>
            <person name="Martin F."/>
            <person name="Perotto S."/>
        </authorList>
    </citation>
    <scope>NUCLEOTIDE SEQUENCE [LARGE SCALE GENOMIC DNA]</scope>
    <source>
        <strain evidence="2 3">F</strain>
    </source>
</reference>
<dbReference type="Proteomes" id="UP000235786">
    <property type="component" value="Unassembled WGS sequence"/>
</dbReference>
<dbReference type="PANTHER" id="PTHR33112:SF10">
    <property type="entry name" value="TOL"/>
    <property type="match status" value="1"/>
</dbReference>
<feature type="domain" description="Heterokaryon incompatibility" evidence="1">
    <location>
        <begin position="81"/>
        <end position="230"/>
    </location>
</feature>